<evidence type="ECO:0000313" key="2">
    <source>
        <dbReference type="EMBL" id="AYC65680.1"/>
    </source>
</evidence>
<name>A0A386B1V6_9CHLO</name>
<gene>
    <name evidence="2" type="primary">orf111</name>
</gene>
<feature type="region of interest" description="Disordered" evidence="1">
    <location>
        <begin position="1"/>
        <end position="54"/>
    </location>
</feature>
<evidence type="ECO:0000256" key="1">
    <source>
        <dbReference type="SAM" id="MobiDB-lite"/>
    </source>
</evidence>
<sequence>MANVIDTKRKRTSEAALRGSPTLVHTPSPYSTAYLPAEGKDTGAGGRGMDRKGRHTPTAYLLPLPHACFPVLTLLAYPCRDRKVRAHRGAVPAPYGVPYGQGRAGHIGGRR</sequence>
<geneLocation type="chloroplast" evidence="2"/>
<accession>A0A386B1V6</accession>
<dbReference type="AlphaFoldDB" id="A0A386B1V6"/>
<feature type="region of interest" description="Disordered" evidence="1">
    <location>
        <begin position="91"/>
        <end position="111"/>
    </location>
</feature>
<keyword evidence="2" id="KW-0150">Chloroplast</keyword>
<feature type="compositionally biased region" description="Gly residues" evidence="1">
    <location>
        <begin position="102"/>
        <end position="111"/>
    </location>
</feature>
<reference evidence="2" key="1">
    <citation type="submission" date="2018-07" db="EMBL/GenBank/DDBJ databases">
        <authorList>
            <person name="Quirk P.G."/>
            <person name="Krulwich T.A."/>
        </authorList>
    </citation>
    <scope>NUCLEOTIDE SEQUENCE</scope>
</reference>
<protein>
    <submittedName>
        <fullName evidence="2">Uncharacterized protein</fullName>
    </submittedName>
</protein>
<proteinExistence type="predicted"/>
<organism evidence="2">
    <name type="scientific">Udotea flabellum</name>
    <dbReference type="NCBI Taxonomy" id="170437"/>
    <lineage>
        <taxon>Eukaryota</taxon>
        <taxon>Viridiplantae</taxon>
        <taxon>Chlorophyta</taxon>
        <taxon>core chlorophytes</taxon>
        <taxon>Ulvophyceae</taxon>
        <taxon>TCBD clade</taxon>
        <taxon>Bryopsidales</taxon>
        <taxon>Halimedineae</taxon>
        <taxon>Halimedaceae</taxon>
        <taxon>Udoteae</taxon>
        <taxon>Udotea</taxon>
    </lineage>
</organism>
<dbReference type="RefSeq" id="YP_009519632.1">
    <property type="nucleotide sequence ID" value="NC_039528.1"/>
</dbReference>
<dbReference type="EMBL" id="MH591112">
    <property type="protein sequence ID" value="AYC65680.1"/>
    <property type="molecule type" value="Genomic_DNA"/>
</dbReference>
<dbReference type="GeneID" id="38279615"/>
<keyword evidence="2" id="KW-0934">Plastid</keyword>
<reference evidence="2" key="2">
    <citation type="journal article" date="2019" name="Mol. Phylogenet. Evol.">
        <title>Reassessment of the classification of bryopsidales (chlorophyta) based on chloroplast phylogenomic analyses.</title>
        <authorList>
            <person name="Cremen M.C."/>
            <person name="Leliaert F."/>
            <person name="West J."/>
            <person name="Lam D.W."/>
            <person name="Shimada S."/>
            <person name="Lopez-Bautista J.M."/>
            <person name="Verbruggen H."/>
        </authorList>
    </citation>
    <scope>NUCLEOTIDE SEQUENCE</scope>
</reference>